<keyword evidence="2" id="KW-0812">Transmembrane</keyword>
<organism evidence="3">
    <name type="scientific">Chromera velia CCMP2878</name>
    <dbReference type="NCBI Taxonomy" id="1169474"/>
    <lineage>
        <taxon>Eukaryota</taxon>
        <taxon>Sar</taxon>
        <taxon>Alveolata</taxon>
        <taxon>Colpodellida</taxon>
        <taxon>Chromeraceae</taxon>
        <taxon>Chromera</taxon>
    </lineage>
</organism>
<feature type="region of interest" description="Disordered" evidence="1">
    <location>
        <begin position="42"/>
        <end position="62"/>
    </location>
</feature>
<dbReference type="PhylomeDB" id="A0A0G4F6G4"/>
<evidence type="ECO:0000256" key="2">
    <source>
        <dbReference type="SAM" id="Phobius"/>
    </source>
</evidence>
<sequence length="161" mass="17056">MTIPLSSNPELFKQRNAHRMAHAQRYGDQRAALFGNPNVGRGGQAGGRAGSSGGANGKAAKAAANSHAMMEAENDQMIEDLEAKVQVLKEVGFGIKNEAADSNDILSNMGGWHMWYMVAFVVFVFLLMWWFYGAASRGGSSVSASGVEAGEILGTEGGSTR</sequence>
<keyword evidence="2" id="KW-1133">Transmembrane helix</keyword>
<proteinExistence type="predicted"/>
<evidence type="ECO:0008006" key="4">
    <source>
        <dbReference type="Google" id="ProtNLM"/>
    </source>
</evidence>
<dbReference type="AlphaFoldDB" id="A0A0G4F6G4"/>
<gene>
    <name evidence="3" type="ORF">Cvel_15317</name>
</gene>
<evidence type="ECO:0000256" key="1">
    <source>
        <dbReference type="SAM" id="MobiDB-lite"/>
    </source>
</evidence>
<feature type="transmembrane region" description="Helical" evidence="2">
    <location>
        <begin position="114"/>
        <end position="132"/>
    </location>
</feature>
<dbReference type="VEuPathDB" id="CryptoDB:Cvel_15317"/>
<keyword evidence="2" id="KW-0472">Membrane</keyword>
<protein>
    <recommendedName>
        <fullName evidence="4">t-SNARE coiled-coil homology domain-containing protein</fullName>
    </recommendedName>
</protein>
<accession>A0A0G4F6G4</accession>
<dbReference type="EMBL" id="CDMZ01000140">
    <property type="protein sequence ID" value="CEM07711.1"/>
    <property type="molecule type" value="Genomic_DNA"/>
</dbReference>
<reference evidence="3" key="1">
    <citation type="submission" date="2014-11" db="EMBL/GenBank/DDBJ databases">
        <authorList>
            <person name="Otto D Thomas"/>
            <person name="Naeem Raeece"/>
        </authorList>
    </citation>
    <scope>NUCLEOTIDE SEQUENCE</scope>
</reference>
<feature type="compositionally biased region" description="Gly residues" evidence="1">
    <location>
        <begin position="42"/>
        <end position="56"/>
    </location>
</feature>
<dbReference type="SUPFAM" id="SSF58038">
    <property type="entry name" value="SNARE fusion complex"/>
    <property type="match status" value="1"/>
</dbReference>
<evidence type="ECO:0000313" key="3">
    <source>
        <dbReference type="EMBL" id="CEM07711.1"/>
    </source>
</evidence>
<name>A0A0G4F6G4_9ALVE</name>